<proteinExistence type="inferred from homology"/>
<dbReference type="SUPFAM" id="SSF46626">
    <property type="entry name" value="Cytochrome c"/>
    <property type="match status" value="1"/>
</dbReference>
<name>A0A811YGF0_NYCPR</name>
<dbReference type="EMBL" id="CAJHUB010000673">
    <property type="protein sequence ID" value="CAD7674975.1"/>
    <property type="molecule type" value="Genomic_DNA"/>
</dbReference>
<dbReference type="AlphaFoldDB" id="A0A811YGF0"/>
<sequence>MEKGGKQKAGSNLHSLLGQKTSQAPRFSYRDASKNTGITWGEVTLMEYLENPKKYIPETKMILARGSLGGSAV</sequence>
<dbReference type="PANTHER" id="PTHR11961">
    <property type="entry name" value="CYTOCHROME C"/>
    <property type="match status" value="1"/>
</dbReference>
<dbReference type="GO" id="GO:0009055">
    <property type="term" value="F:electron transfer activity"/>
    <property type="evidence" value="ECO:0007669"/>
    <property type="project" value="InterPro"/>
</dbReference>
<dbReference type="Proteomes" id="UP000645828">
    <property type="component" value="Unassembled WGS sequence"/>
</dbReference>
<feature type="region of interest" description="Disordered" evidence="2">
    <location>
        <begin position="1"/>
        <end position="29"/>
    </location>
</feature>
<comment type="caution">
    <text evidence="3">The sequence shown here is derived from an EMBL/GenBank/DDBJ whole genome shotgun (WGS) entry which is preliminary data.</text>
</comment>
<dbReference type="InterPro" id="IPR036909">
    <property type="entry name" value="Cyt_c-like_dom_sf"/>
</dbReference>
<organism evidence="3 4">
    <name type="scientific">Nyctereutes procyonoides</name>
    <name type="common">Raccoon dog</name>
    <name type="synonym">Canis procyonoides</name>
    <dbReference type="NCBI Taxonomy" id="34880"/>
    <lineage>
        <taxon>Eukaryota</taxon>
        <taxon>Metazoa</taxon>
        <taxon>Chordata</taxon>
        <taxon>Craniata</taxon>
        <taxon>Vertebrata</taxon>
        <taxon>Euteleostomi</taxon>
        <taxon>Mammalia</taxon>
        <taxon>Eutheria</taxon>
        <taxon>Laurasiatheria</taxon>
        <taxon>Carnivora</taxon>
        <taxon>Caniformia</taxon>
        <taxon>Canidae</taxon>
        <taxon>Nyctereutes</taxon>
    </lineage>
</organism>
<dbReference type="Gene3D" id="1.10.760.10">
    <property type="entry name" value="Cytochrome c-like domain"/>
    <property type="match status" value="1"/>
</dbReference>
<protein>
    <submittedName>
        <fullName evidence="3">(raccoon dog) hypothetical protein</fullName>
    </submittedName>
</protein>
<feature type="compositionally biased region" description="Polar residues" evidence="2">
    <location>
        <begin position="9"/>
        <end position="25"/>
    </location>
</feature>
<gene>
    <name evidence="3" type="ORF">NYPRO_LOCUS7770</name>
</gene>
<evidence type="ECO:0000313" key="4">
    <source>
        <dbReference type="Proteomes" id="UP000645828"/>
    </source>
</evidence>
<evidence type="ECO:0000256" key="2">
    <source>
        <dbReference type="SAM" id="MobiDB-lite"/>
    </source>
</evidence>
<evidence type="ECO:0000313" key="3">
    <source>
        <dbReference type="EMBL" id="CAD7674975.1"/>
    </source>
</evidence>
<keyword evidence="4" id="KW-1185">Reference proteome</keyword>
<reference evidence="3" key="1">
    <citation type="submission" date="2020-12" db="EMBL/GenBank/DDBJ databases">
        <authorList>
            <consortium name="Molecular Ecology Group"/>
        </authorList>
    </citation>
    <scope>NUCLEOTIDE SEQUENCE</scope>
    <source>
        <strain evidence="3">TBG_1078</strain>
    </source>
</reference>
<dbReference type="InterPro" id="IPR002327">
    <property type="entry name" value="Cyt_c_1A/1B"/>
</dbReference>
<comment type="similarity">
    <text evidence="1">Belongs to the cytochrome c family.</text>
</comment>
<dbReference type="PRINTS" id="PR00604">
    <property type="entry name" value="CYTCHRMECIAB"/>
</dbReference>
<dbReference type="GO" id="GO:0020037">
    <property type="term" value="F:heme binding"/>
    <property type="evidence" value="ECO:0007669"/>
    <property type="project" value="InterPro"/>
</dbReference>
<accession>A0A811YGF0</accession>
<evidence type="ECO:0000256" key="1">
    <source>
        <dbReference type="ARBA" id="ARBA00006488"/>
    </source>
</evidence>